<comment type="caution">
    <text evidence="1">The sequence shown here is derived from an EMBL/GenBank/DDBJ whole genome shotgun (WGS) entry which is preliminary data.</text>
</comment>
<name>A0A8H5LLA3_9AGAR</name>
<sequence length="105" mass="11899">MPPADLSSYQRPRGEIRVPSPLLSELDTVGFVALVQARSGIFAERVAGLISRCLRDWIARSPTQVFSFSVLVRAVTSYIDAGRVIELVAMLLWYQQVLNFCYRHR</sequence>
<proteinExistence type="predicted"/>
<evidence type="ECO:0000313" key="1">
    <source>
        <dbReference type="EMBL" id="KAF5361446.1"/>
    </source>
</evidence>
<keyword evidence="2" id="KW-1185">Reference proteome</keyword>
<organism evidence="1 2">
    <name type="scientific">Tetrapyrgos nigripes</name>
    <dbReference type="NCBI Taxonomy" id="182062"/>
    <lineage>
        <taxon>Eukaryota</taxon>
        <taxon>Fungi</taxon>
        <taxon>Dikarya</taxon>
        <taxon>Basidiomycota</taxon>
        <taxon>Agaricomycotina</taxon>
        <taxon>Agaricomycetes</taxon>
        <taxon>Agaricomycetidae</taxon>
        <taxon>Agaricales</taxon>
        <taxon>Marasmiineae</taxon>
        <taxon>Marasmiaceae</taxon>
        <taxon>Tetrapyrgos</taxon>
    </lineage>
</organism>
<protein>
    <submittedName>
        <fullName evidence="1">Uncharacterized protein</fullName>
    </submittedName>
</protein>
<dbReference type="EMBL" id="JAACJM010000040">
    <property type="protein sequence ID" value="KAF5361446.1"/>
    <property type="molecule type" value="Genomic_DNA"/>
</dbReference>
<gene>
    <name evidence="1" type="ORF">D9758_006146</name>
</gene>
<evidence type="ECO:0000313" key="2">
    <source>
        <dbReference type="Proteomes" id="UP000559256"/>
    </source>
</evidence>
<dbReference type="Proteomes" id="UP000559256">
    <property type="component" value="Unassembled WGS sequence"/>
</dbReference>
<reference evidence="1 2" key="1">
    <citation type="journal article" date="2020" name="ISME J.">
        <title>Uncovering the hidden diversity of litter-decomposition mechanisms in mushroom-forming fungi.</title>
        <authorList>
            <person name="Floudas D."/>
            <person name="Bentzer J."/>
            <person name="Ahren D."/>
            <person name="Johansson T."/>
            <person name="Persson P."/>
            <person name="Tunlid A."/>
        </authorList>
    </citation>
    <scope>NUCLEOTIDE SEQUENCE [LARGE SCALE GENOMIC DNA]</scope>
    <source>
        <strain evidence="1 2">CBS 291.85</strain>
    </source>
</reference>
<accession>A0A8H5LLA3</accession>
<dbReference type="AlphaFoldDB" id="A0A8H5LLA3"/>